<dbReference type="eggNOG" id="KOG0384">
    <property type="taxonomic scope" value="Eukaryota"/>
</dbReference>
<organism evidence="7">
    <name type="scientific">Selaginella moellendorffii</name>
    <name type="common">Spikemoss</name>
    <dbReference type="NCBI Taxonomy" id="88036"/>
    <lineage>
        <taxon>Eukaryota</taxon>
        <taxon>Viridiplantae</taxon>
        <taxon>Streptophyta</taxon>
        <taxon>Embryophyta</taxon>
        <taxon>Tracheophyta</taxon>
        <taxon>Lycopodiopsida</taxon>
        <taxon>Selaginellales</taxon>
        <taxon>Selaginellaceae</taxon>
        <taxon>Selaginella</taxon>
    </lineage>
</organism>
<dbReference type="KEGG" id="smo:SELMODRAFT_102612"/>
<dbReference type="Gene3D" id="3.40.50.300">
    <property type="entry name" value="P-loop containing nucleotide triphosphate hydrolases"/>
    <property type="match status" value="1"/>
</dbReference>
<reference evidence="6 7" key="1">
    <citation type="journal article" date="2011" name="Science">
        <title>The Selaginella genome identifies genetic changes associated with the evolution of vascular plants.</title>
        <authorList>
            <person name="Banks J.A."/>
            <person name="Nishiyama T."/>
            <person name="Hasebe M."/>
            <person name="Bowman J.L."/>
            <person name="Gribskov M."/>
            <person name="dePamphilis C."/>
            <person name="Albert V.A."/>
            <person name="Aono N."/>
            <person name="Aoyama T."/>
            <person name="Ambrose B.A."/>
            <person name="Ashton N.W."/>
            <person name="Axtell M.J."/>
            <person name="Barker E."/>
            <person name="Barker M.S."/>
            <person name="Bennetzen J.L."/>
            <person name="Bonawitz N.D."/>
            <person name="Chapple C."/>
            <person name="Cheng C."/>
            <person name="Correa L.G."/>
            <person name="Dacre M."/>
            <person name="DeBarry J."/>
            <person name="Dreyer I."/>
            <person name="Elias M."/>
            <person name="Engstrom E.M."/>
            <person name="Estelle M."/>
            <person name="Feng L."/>
            <person name="Finet C."/>
            <person name="Floyd S.K."/>
            <person name="Frommer W.B."/>
            <person name="Fujita T."/>
            <person name="Gramzow L."/>
            <person name="Gutensohn M."/>
            <person name="Harholt J."/>
            <person name="Hattori M."/>
            <person name="Heyl A."/>
            <person name="Hirai T."/>
            <person name="Hiwatashi Y."/>
            <person name="Ishikawa M."/>
            <person name="Iwata M."/>
            <person name="Karol K.G."/>
            <person name="Koehler B."/>
            <person name="Kolukisaoglu U."/>
            <person name="Kubo M."/>
            <person name="Kurata T."/>
            <person name="Lalonde S."/>
            <person name="Li K."/>
            <person name="Li Y."/>
            <person name="Litt A."/>
            <person name="Lyons E."/>
            <person name="Manning G."/>
            <person name="Maruyama T."/>
            <person name="Michael T.P."/>
            <person name="Mikami K."/>
            <person name="Miyazaki S."/>
            <person name="Morinaga S."/>
            <person name="Murata T."/>
            <person name="Mueller-Roeber B."/>
            <person name="Nelson D.R."/>
            <person name="Obara M."/>
            <person name="Oguri Y."/>
            <person name="Olmstead R.G."/>
            <person name="Onodera N."/>
            <person name="Petersen B.L."/>
            <person name="Pils B."/>
            <person name="Prigge M."/>
            <person name="Rensing S.A."/>
            <person name="Riano-Pachon D.M."/>
            <person name="Roberts A.W."/>
            <person name="Sato Y."/>
            <person name="Scheller H.V."/>
            <person name="Schulz B."/>
            <person name="Schulz C."/>
            <person name="Shakirov E.V."/>
            <person name="Shibagaki N."/>
            <person name="Shinohara N."/>
            <person name="Shippen D.E."/>
            <person name="Soerensen I."/>
            <person name="Sotooka R."/>
            <person name="Sugimoto N."/>
            <person name="Sugita M."/>
            <person name="Sumikawa N."/>
            <person name="Tanurdzic M."/>
            <person name="Theissen G."/>
            <person name="Ulvskov P."/>
            <person name="Wakazuki S."/>
            <person name="Weng J.K."/>
            <person name="Willats W.W."/>
            <person name="Wipf D."/>
            <person name="Wolf P.G."/>
            <person name="Yang L."/>
            <person name="Zimmer A.D."/>
            <person name="Zhu Q."/>
            <person name="Mitros T."/>
            <person name="Hellsten U."/>
            <person name="Loque D."/>
            <person name="Otillar R."/>
            <person name="Salamov A."/>
            <person name="Schmutz J."/>
            <person name="Shapiro H."/>
            <person name="Lindquist E."/>
            <person name="Lucas S."/>
            <person name="Rokhsar D."/>
            <person name="Grigoriev I.V."/>
        </authorList>
    </citation>
    <scope>NUCLEOTIDE SEQUENCE [LARGE SCALE GENOMIC DNA]</scope>
</reference>
<evidence type="ECO:0000256" key="3">
    <source>
        <dbReference type="ARBA" id="ARBA00023242"/>
    </source>
</evidence>
<sequence>MGLGKTIQSVAMLENLRYKKRIQGPFLIVAPVSTLGHWQREIESLTDMNCVVYMGSQEDRAIIQQYEFWSPRGNPKFTVLLSSFEIIMKDRSFLAKVSWQYVVVDEAHRLKSKESKTAHALGCMDVRQGGLLLLTGTPIQNNTKELFSLLSFLDPDKFDSEESFMNKYGSIKDIEQVKDLQENVLRPRLLRRMKEDVEKSIPLKEETIIWVELTKDQRAYYRALYENRISDLIKGTQPSNMPNLRNMAMELRKLCNHPFLCDGLEEDFASKHANASSVSNLVQSSGKMVLLNKLLPMLRDSNRRVLIFSQFTIMLDILEDYLSSEGYTFERIDGKIRGSERQQAAIDRYSANDCKTFAFLLSTRAGGLGITLTAADTCIIYDSDWNPQNDLQAMARCHRIGQTKDVRIYRLITRNTYEQHLFECSSRKYGLDEAVLGRFAEDQPDFTKNIESLLRHGAYYLQEDGEEDAAAFRAEDIDQILQQRTQKRTIGG</sequence>
<dbReference type="SUPFAM" id="SSF52540">
    <property type="entry name" value="P-loop containing nucleoside triphosphate hydrolases"/>
    <property type="match status" value="2"/>
</dbReference>
<keyword evidence="7" id="KW-1185">Reference proteome</keyword>
<dbReference type="SMART" id="SM00487">
    <property type="entry name" value="DEXDc"/>
    <property type="match status" value="1"/>
</dbReference>
<dbReference type="PROSITE" id="PS51194">
    <property type="entry name" value="HELICASE_CTER"/>
    <property type="match status" value="1"/>
</dbReference>
<dbReference type="InterPro" id="IPR049730">
    <property type="entry name" value="SNF2/RAD54-like_C"/>
</dbReference>
<dbReference type="InterPro" id="IPR001650">
    <property type="entry name" value="Helicase_C-like"/>
</dbReference>
<dbReference type="PANTHER" id="PTHR45623:SF48">
    <property type="entry name" value="SNF2 FAMILY DNA-DEPENDENT ATPASE"/>
    <property type="match status" value="1"/>
</dbReference>
<dbReference type="InterPro" id="IPR038718">
    <property type="entry name" value="SNF2-like_sf"/>
</dbReference>
<evidence type="ECO:0008006" key="8">
    <source>
        <dbReference type="Google" id="ProtNLM"/>
    </source>
</evidence>
<evidence type="ECO:0000313" key="7">
    <source>
        <dbReference type="Proteomes" id="UP000001514"/>
    </source>
</evidence>
<keyword evidence="2" id="KW-0378">Hydrolase</keyword>
<dbReference type="CDD" id="cd18793">
    <property type="entry name" value="SF2_C_SNF"/>
    <property type="match status" value="1"/>
</dbReference>
<dbReference type="Proteomes" id="UP000001514">
    <property type="component" value="Unassembled WGS sequence"/>
</dbReference>
<accession>D8RVF8</accession>
<dbReference type="HOGENOM" id="CLU_000315_17_8_1"/>
<feature type="domain" description="Helicase C-terminal" evidence="5">
    <location>
        <begin position="290"/>
        <end position="451"/>
    </location>
</feature>
<gene>
    <name evidence="6" type="ORF">SELMODRAFT_102612</name>
</gene>
<protein>
    <recommendedName>
        <fullName evidence="8">SNF2 family DNA-dependent ATPase</fullName>
    </recommendedName>
</protein>
<dbReference type="GO" id="GO:0005524">
    <property type="term" value="F:ATP binding"/>
    <property type="evidence" value="ECO:0007669"/>
    <property type="project" value="InterPro"/>
</dbReference>
<dbReference type="InParanoid" id="D8RVF8"/>
<dbReference type="PROSITE" id="PS51192">
    <property type="entry name" value="HELICASE_ATP_BIND_1"/>
    <property type="match status" value="1"/>
</dbReference>
<dbReference type="PANTHER" id="PTHR45623">
    <property type="entry name" value="CHROMODOMAIN-HELICASE-DNA-BINDING PROTEIN 3-RELATED-RELATED"/>
    <property type="match status" value="1"/>
</dbReference>
<evidence type="ECO:0000313" key="6">
    <source>
        <dbReference type="EMBL" id="EFJ23949.1"/>
    </source>
</evidence>
<dbReference type="OMA" id="FFCAPEQ"/>
<evidence type="ECO:0000259" key="5">
    <source>
        <dbReference type="PROSITE" id="PS51194"/>
    </source>
</evidence>
<dbReference type="STRING" id="88036.D8RVF8"/>
<proteinExistence type="predicted"/>
<dbReference type="Gramene" id="EFJ23949">
    <property type="protein sequence ID" value="EFJ23949"/>
    <property type="gene ID" value="SELMODRAFT_102612"/>
</dbReference>
<dbReference type="InterPro" id="IPR000330">
    <property type="entry name" value="SNF2_N"/>
</dbReference>
<evidence type="ECO:0000259" key="4">
    <source>
        <dbReference type="PROSITE" id="PS51192"/>
    </source>
</evidence>
<dbReference type="Pfam" id="PF00176">
    <property type="entry name" value="SNF2-rel_dom"/>
    <property type="match status" value="1"/>
</dbReference>
<dbReference type="InterPro" id="IPR027417">
    <property type="entry name" value="P-loop_NTPase"/>
</dbReference>
<dbReference type="InterPro" id="IPR014001">
    <property type="entry name" value="Helicase_ATP-bd"/>
</dbReference>
<comment type="subcellular location">
    <subcellularLocation>
        <location evidence="1">Nucleus</location>
    </subcellularLocation>
</comment>
<name>D8RVF8_SELML</name>
<dbReference type="AlphaFoldDB" id="D8RVF8"/>
<dbReference type="Pfam" id="PF00271">
    <property type="entry name" value="Helicase_C"/>
    <property type="match status" value="1"/>
</dbReference>
<dbReference type="GO" id="GO:0016787">
    <property type="term" value="F:hydrolase activity"/>
    <property type="evidence" value="ECO:0007669"/>
    <property type="project" value="UniProtKB-KW"/>
</dbReference>
<dbReference type="GO" id="GO:0005634">
    <property type="term" value="C:nucleus"/>
    <property type="evidence" value="ECO:0007669"/>
    <property type="project" value="UniProtKB-SubCell"/>
</dbReference>
<evidence type="ECO:0000256" key="1">
    <source>
        <dbReference type="ARBA" id="ARBA00004123"/>
    </source>
</evidence>
<keyword evidence="3" id="KW-0539">Nucleus</keyword>
<dbReference type="EMBL" id="GL377591">
    <property type="protein sequence ID" value="EFJ23949.1"/>
    <property type="molecule type" value="Genomic_DNA"/>
</dbReference>
<feature type="domain" description="Helicase ATP-binding" evidence="4">
    <location>
        <begin position="1"/>
        <end position="156"/>
    </location>
</feature>
<dbReference type="SMART" id="SM00490">
    <property type="entry name" value="HELICc"/>
    <property type="match status" value="1"/>
</dbReference>
<dbReference type="Gene3D" id="3.40.50.10810">
    <property type="entry name" value="Tandem AAA-ATPase domain"/>
    <property type="match status" value="1"/>
</dbReference>
<evidence type="ECO:0000256" key="2">
    <source>
        <dbReference type="ARBA" id="ARBA00022801"/>
    </source>
</evidence>